<dbReference type="STRING" id="391625.PPSIR1_18282"/>
<feature type="domain" description="EthD" evidence="1">
    <location>
        <begin position="12"/>
        <end position="105"/>
    </location>
</feature>
<accession>A6GBX1</accession>
<keyword evidence="3" id="KW-1185">Reference proteome</keyword>
<dbReference type="Proteomes" id="UP000005801">
    <property type="component" value="Unassembled WGS sequence"/>
</dbReference>
<evidence type="ECO:0000313" key="3">
    <source>
        <dbReference type="Proteomes" id="UP000005801"/>
    </source>
</evidence>
<dbReference type="Gene3D" id="3.30.70.100">
    <property type="match status" value="1"/>
</dbReference>
<dbReference type="EMBL" id="ABCS01000061">
    <property type="protein sequence ID" value="EDM76644.1"/>
    <property type="molecule type" value="Genomic_DNA"/>
</dbReference>
<evidence type="ECO:0000259" key="1">
    <source>
        <dbReference type="Pfam" id="PF07110"/>
    </source>
</evidence>
<proteinExistence type="predicted"/>
<gene>
    <name evidence="2" type="ORF">PPSIR1_18282</name>
</gene>
<dbReference type="Pfam" id="PF07110">
    <property type="entry name" value="EthD"/>
    <property type="match status" value="1"/>
</dbReference>
<sequence length="146" mass="16472">MIKLVQNLRRLPALSVAEFRDKLNEYGFVVKDIADELGAARVAISTTLAVQDNISMQVSQGTSDPPDAIVEIWMRRAPDFDGPDNLLARQLLAKMRDMQDGFVDLHRSSFFFASERVEHGREAAAALSQRLMRIDQIKHTLDLSEM</sequence>
<organism evidence="2 3">
    <name type="scientific">Plesiocystis pacifica SIR-1</name>
    <dbReference type="NCBI Taxonomy" id="391625"/>
    <lineage>
        <taxon>Bacteria</taxon>
        <taxon>Pseudomonadati</taxon>
        <taxon>Myxococcota</taxon>
        <taxon>Polyangia</taxon>
        <taxon>Nannocystales</taxon>
        <taxon>Nannocystaceae</taxon>
        <taxon>Plesiocystis</taxon>
    </lineage>
</organism>
<comment type="caution">
    <text evidence="2">The sequence shown here is derived from an EMBL/GenBank/DDBJ whole genome shotgun (WGS) entry which is preliminary data.</text>
</comment>
<dbReference type="GO" id="GO:0016491">
    <property type="term" value="F:oxidoreductase activity"/>
    <property type="evidence" value="ECO:0007669"/>
    <property type="project" value="InterPro"/>
</dbReference>
<reference evidence="2 3" key="1">
    <citation type="submission" date="2007-06" db="EMBL/GenBank/DDBJ databases">
        <authorList>
            <person name="Shimkets L."/>
            <person name="Ferriera S."/>
            <person name="Johnson J."/>
            <person name="Kravitz S."/>
            <person name="Beeson K."/>
            <person name="Sutton G."/>
            <person name="Rogers Y.-H."/>
            <person name="Friedman R."/>
            <person name="Frazier M."/>
            <person name="Venter J.C."/>
        </authorList>
    </citation>
    <scope>NUCLEOTIDE SEQUENCE [LARGE SCALE GENOMIC DNA]</scope>
    <source>
        <strain evidence="2 3">SIR-1</strain>
    </source>
</reference>
<protein>
    <recommendedName>
        <fullName evidence="1">EthD domain-containing protein</fullName>
    </recommendedName>
</protein>
<evidence type="ECO:0000313" key="2">
    <source>
        <dbReference type="EMBL" id="EDM76644.1"/>
    </source>
</evidence>
<name>A6GBX1_9BACT</name>
<dbReference type="AlphaFoldDB" id="A6GBX1"/>
<dbReference type="InterPro" id="IPR009799">
    <property type="entry name" value="EthD_dom"/>
</dbReference>